<evidence type="ECO:0000256" key="2">
    <source>
        <dbReference type="ARBA" id="ARBA00022475"/>
    </source>
</evidence>
<evidence type="ECO:0000256" key="3">
    <source>
        <dbReference type="ARBA" id="ARBA00022676"/>
    </source>
</evidence>
<comment type="function">
    <text evidence="6">Catalyzes the glycosylation of 4,4'-diaponeurosporenoate, i.e. the esterification of glucose at the C1'' position with the carboxyl group of 4,4'-diaponeurosporenic acid, to form glycosyl-4,4'-diaponeurosporenoate. This is a step in the biosynthesis of staphyloxanthin, an orange pigment present in most staphylococci strains.</text>
</comment>
<evidence type="ECO:0000256" key="4">
    <source>
        <dbReference type="ARBA" id="ARBA00022679"/>
    </source>
</evidence>
<dbReference type="InterPro" id="IPR029044">
    <property type="entry name" value="Nucleotide-diphossugar_trans"/>
</dbReference>
<proteinExistence type="inferred from homology"/>
<comment type="similarity">
    <text evidence="8">Belongs to the glycosyltransferase 2 family. CrtQ subfamily.</text>
</comment>
<comment type="pathway">
    <text evidence="7">Carotenoid biosynthesis; staphyloxanthin biosynthesis; staphyloxanthin from farnesyl diphosphate: step 4/5.</text>
</comment>
<sequence length="225" mass="23980">MTVLGVVVPVHDEQELLGDCLDAISRAARWVRGRAAVRTLVVLDSCRDASREIARDRGVDQFAVAARNVGVARDAGVRTLIDGPGAVPDWIATTDADSQVPPDWLLAQLAAYDHGVDARVGAVYVDDWDGHGSSTRDWFRDVYDAADDPHPHVHGANLGVRREAYERCGGFAGLAVGEDVALVAALDAGGFTVHRSRRSPVLTSGRRIARAHGGFAARLGELEAG</sequence>
<dbReference type="InterPro" id="IPR001173">
    <property type="entry name" value="Glyco_trans_2-like"/>
</dbReference>
<keyword evidence="5" id="KW-0472">Membrane</keyword>
<feature type="domain" description="Glycosyltransferase 2-like" evidence="10">
    <location>
        <begin position="6"/>
        <end position="167"/>
    </location>
</feature>
<dbReference type="Proteomes" id="UP001231924">
    <property type="component" value="Unassembled WGS sequence"/>
</dbReference>
<comment type="subcellular location">
    <subcellularLocation>
        <location evidence="1">Cell membrane</location>
    </subcellularLocation>
</comment>
<evidence type="ECO:0000256" key="9">
    <source>
        <dbReference type="ARBA" id="ARBA00040345"/>
    </source>
</evidence>
<keyword evidence="12" id="KW-1185">Reference proteome</keyword>
<dbReference type="RefSeq" id="WP_286056472.1">
    <property type="nucleotide sequence ID" value="NZ_JASVWF010000008.1"/>
</dbReference>
<keyword evidence="3 11" id="KW-0328">Glycosyltransferase</keyword>
<gene>
    <name evidence="11" type="ORF">QRT03_28135</name>
</gene>
<dbReference type="Pfam" id="PF00535">
    <property type="entry name" value="Glycos_transf_2"/>
    <property type="match status" value="1"/>
</dbReference>
<protein>
    <recommendedName>
        <fullName evidence="9">4,4'-diaponeurosporenoate glycosyltransferase</fullName>
    </recommendedName>
</protein>
<organism evidence="11 12">
    <name type="scientific">Actinomycetospora termitidis</name>
    <dbReference type="NCBI Taxonomy" id="3053470"/>
    <lineage>
        <taxon>Bacteria</taxon>
        <taxon>Bacillati</taxon>
        <taxon>Actinomycetota</taxon>
        <taxon>Actinomycetes</taxon>
        <taxon>Pseudonocardiales</taxon>
        <taxon>Pseudonocardiaceae</taxon>
        <taxon>Actinomycetospora</taxon>
    </lineage>
</organism>
<name>A0ABT7MI43_9PSEU</name>
<evidence type="ECO:0000313" key="11">
    <source>
        <dbReference type="EMBL" id="MDL5159869.1"/>
    </source>
</evidence>
<evidence type="ECO:0000256" key="5">
    <source>
        <dbReference type="ARBA" id="ARBA00023136"/>
    </source>
</evidence>
<evidence type="ECO:0000313" key="12">
    <source>
        <dbReference type="Proteomes" id="UP001231924"/>
    </source>
</evidence>
<evidence type="ECO:0000259" key="10">
    <source>
        <dbReference type="Pfam" id="PF00535"/>
    </source>
</evidence>
<dbReference type="SUPFAM" id="SSF53448">
    <property type="entry name" value="Nucleotide-diphospho-sugar transferases"/>
    <property type="match status" value="1"/>
</dbReference>
<dbReference type="GO" id="GO:0016757">
    <property type="term" value="F:glycosyltransferase activity"/>
    <property type="evidence" value="ECO:0007669"/>
    <property type="project" value="UniProtKB-KW"/>
</dbReference>
<dbReference type="PANTHER" id="PTHR43646:SF2">
    <property type="entry name" value="GLYCOSYLTRANSFERASE 2-LIKE DOMAIN-CONTAINING PROTEIN"/>
    <property type="match status" value="1"/>
</dbReference>
<comment type="caution">
    <text evidence="11">The sequence shown here is derived from an EMBL/GenBank/DDBJ whole genome shotgun (WGS) entry which is preliminary data.</text>
</comment>
<evidence type="ECO:0000256" key="7">
    <source>
        <dbReference type="ARBA" id="ARBA00037904"/>
    </source>
</evidence>
<dbReference type="EMBL" id="JASVWF010000008">
    <property type="protein sequence ID" value="MDL5159869.1"/>
    <property type="molecule type" value="Genomic_DNA"/>
</dbReference>
<dbReference type="PANTHER" id="PTHR43646">
    <property type="entry name" value="GLYCOSYLTRANSFERASE"/>
    <property type="match status" value="1"/>
</dbReference>
<evidence type="ECO:0000256" key="8">
    <source>
        <dbReference type="ARBA" id="ARBA00038120"/>
    </source>
</evidence>
<evidence type="ECO:0000256" key="6">
    <source>
        <dbReference type="ARBA" id="ARBA00037281"/>
    </source>
</evidence>
<keyword evidence="2" id="KW-1003">Cell membrane</keyword>
<accession>A0ABT7MI43</accession>
<evidence type="ECO:0000256" key="1">
    <source>
        <dbReference type="ARBA" id="ARBA00004236"/>
    </source>
</evidence>
<keyword evidence="4 11" id="KW-0808">Transferase</keyword>
<dbReference type="Gene3D" id="3.90.550.10">
    <property type="entry name" value="Spore Coat Polysaccharide Biosynthesis Protein SpsA, Chain A"/>
    <property type="match status" value="1"/>
</dbReference>
<reference evidence="11 12" key="1">
    <citation type="submission" date="2023-06" db="EMBL/GenBank/DDBJ databases">
        <title>Actinomycetospora Odt1-22.</title>
        <authorList>
            <person name="Supong K."/>
        </authorList>
    </citation>
    <scope>NUCLEOTIDE SEQUENCE [LARGE SCALE GENOMIC DNA]</scope>
    <source>
        <strain evidence="11 12">Odt1-22</strain>
    </source>
</reference>